<evidence type="ECO:0000256" key="6">
    <source>
        <dbReference type="ARBA" id="ARBA00022741"/>
    </source>
</evidence>
<keyword evidence="7 11" id="KW-0067">ATP-binding</keyword>
<evidence type="ECO:0000256" key="9">
    <source>
        <dbReference type="ARBA" id="ARBA00023136"/>
    </source>
</evidence>
<keyword evidence="6" id="KW-0547">Nucleotide-binding</keyword>
<dbReference type="PROSITE" id="PS00211">
    <property type="entry name" value="ABC_TRANSPORTER_1"/>
    <property type="match status" value="2"/>
</dbReference>
<dbReference type="Pfam" id="PF00005">
    <property type="entry name" value="ABC_tran"/>
    <property type="match status" value="2"/>
</dbReference>
<keyword evidence="9" id="KW-0472">Membrane</keyword>
<dbReference type="PANTHER" id="PTHR43297:SF14">
    <property type="entry name" value="ATPASE AAA-TYPE CORE DOMAIN-CONTAINING PROTEIN"/>
    <property type="match status" value="1"/>
</dbReference>
<sequence>MTMLAPHHDAAATDAAPDAEAAEPVLALDGVTLTATFGAQPVAALRGLRLSIGRGKVLGVVGESGAGKSMLGRLISGLLPAGFDVTSGSMRFGGRDLLAMPAPARRALLGRQIAFVPQEPLTALDPLWTIGRAFDEHLAHIGVPASERASTALRALESVQLPVPEQMLGRYPHQLSGGQCQRVLIAMAFASNPALLIADEPTTALDVLTQTRVMTMLAAQQRQHGSAVLLITHDLRLAAHVCDEIAVMYAGDLVEYGPARDVLDAPRHPYTRALKYATPDLLGPRRRLPVLPHQMPGLSALAGIAGCRFAPRCPVGDRACAASHAERVAPNGHRVACVEACEHAGAADDGAPVPSLPAVVGDGRPVAELREASLVYTSTDGLLGRRKTSFTAVKPLSLRIMPGEFVGIVGESGSGKTSVARLLMGIEPPTDGRVLIGGEDLTHGGEARVRRAREQVQIIFQDPQSALNPRRTVERLLTQALEAAGLPATDAAERLARAQALQRDVGLPADTLQRFPTQLSGGQKQRVNIGRALCAAPQLIVADEIVSGLDVSVQAQILNLLLALRRERQIAVLLISHDLAVVRYLCSRVLVMRRGEVVEEGATGDVFAAPRHPYTKALIEAVPGEAGVPWPPAPLEAAA</sequence>
<feature type="domain" description="ABC transporter" evidence="10">
    <location>
        <begin position="26"/>
        <end position="275"/>
    </location>
</feature>
<dbReference type="NCBIfam" id="NF008453">
    <property type="entry name" value="PRK11308.1"/>
    <property type="match status" value="2"/>
</dbReference>
<evidence type="ECO:0000313" key="11">
    <source>
        <dbReference type="EMBL" id="PYE21179.1"/>
    </source>
</evidence>
<dbReference type="PANTHER" id="PTHR43297">
    <property type="entry name" value="OLIGOPEPTIDE TRANSPORT ATP-BINDING PROTEIN APPD"/>
    <property type="match status" value="1"/>
</dbReference>
<dbReference type="Pfam" id="PF08352">
    <property type="entry name" value="oligo_HPY"/>
    <property type="match status" value="2"/>
</dbReference>
<keyword evidence="5" id="KW-0997">Cell inner membrane</keyword>
<keyword evidence="3" id="KW-0813">Transport</keyword>
<dbReference type="InterPro" id="IPR003439">
    <property type="entry name" value="ABC_transporter-like_ATP-bd"/>
</dbReference>
<reference evidence="11 12" key="1">
    <citation type="submission" date="2018-06" db="EMBL/GenBank/DDBJ databases">
        <title>Genomic Encyclopedia of Type Strains, Phase IV (KMG-V): Genome sequencing to study the core and pangenomes of soil and plant-associated prokaryotes.</title>
        <authorList>
            <person name="Whitman W."/>
        </authorList>
    </citation>
    <scope>NUCLEOTIDE SEQUENCE [LARGE SCALE GENOMIC DNA]</scope>
    <source>
        <strain evidence="11 12">SRCL-318</strain>
    </source>
</reference>
<evidence type="ECO:0000256" key="2">
    <source>
        <dbReference type="ARBA" id="ARBA00005417"/>
    </source>
</evidence>
<dbReference type="GO" id="GO:0005524">
    <property type="term" value="F:ATP binding"/>
    <property type="evidence" value="ECO:0007669"/>
    <property type="project" value="UniProtKB-KW"/>
</dbReference>
<dbReference type="SMART" id="SM00382">
    <property type="entry name" value="AAA"/>
    <property type="match status" value="2"/>
</dbReference>
<dbReference type="InterPro" id="IPR027417">
    <property type="entry name" value="P-loop_NTPase"/>
</dbReference>
<feature type="domain" description="ABC transporter" evidence="10">
    <location>
        <begin position="369"/>
        <end position="619"/>
    </location>
</feature>
<dbReference type="Proteomes" id="UP000247772">
    <property type="component" value="Unassembled WGS sequence"/>
</dbReference>
<evidence type="ECO:0000259" key="10">
    <source>
        <dbReference type="PROSITE" id="PS50893"/>
    </source>
</evidence>
<evidence type="ECO:0000256" key="7">
    <source>
        <dbReference type="ARBA" id="ARBA00022840"/>
    </source>
</evidence>
<comment type="caution">
    <text evidence="11">The sequence shown here is derived from an EMBL/GenBank/DDBJ whole genome shotgun (WGS) entry which is preliminary data.</text>
</comment>
<dbReference type="EMBL" id="QJSQ01000015">
    <property type="protein sequence ID" value="PYE21179.1"/>
    <property type="molecule type" value="Genomic_DNA"/>
</dbReference>
<proteinExistence type="inferred from homology"/>
<evidence type="ECO:0000256" key="1">
    <source>
        <dbReference type="ARBA" id="ARBA00004417"/>
    </source>
</evidence>
<dbReference type="NCBIfam" id="TIGR01727">
    <property type="entry name" value="oligo_HPY"/>
    <property type="match status" value="1"/>
</dbReference>
<dbReference type="InterPro" id="IPR050388">
    <property type="entry name" value="ABC_Ni/Peptide_Import"/>
</dbReference>
<evidence type="ECO:0000256" key="8">
    <source>
        <dbReference type="ARBA" id="ARBA00022967"/>
    </source>
</evidence>
<dbReference type="AlphaFoldDB" id="A0A2V4T6L3"/>
<evidence type="ECO:0000256" key="5">
    <source>
        <dbReference type="ARBA" id="ARBA00022519"/>
    </source>
</evidence>
<evidence type="ECO:0000313" key="12">
    <source>
        <dbReference type="Proteomes" id="UP000247772"/>
    </source>
</evidence>
<evidence type="ECO:0000256" key="4">
    <source>
        <dbReference type="ARBA" id="ARBA00022475"/>
    </source>
</evidence>
<comment type="similarity">
    <text evidence="2">Belongs to the ABC transporter superfamily.</text>
</comment>
<dbReference type="GO" id="GO:0016887">
    <property type="term" value="F:ATP hydrolysis activity"/>
    <property type="evidence" value="ECO:0007669"/>
    <property type="project" value="InterPro"/>
</dbReference>
<dbReference type="GO" id="GO:0005886">
    <property type="term" value="C:plasma membrane"/>
    <property type="evidence" value="ECO:0007669"/>
    <property type="project" value="UniProtKB-SubCell"/>
</dbReference>
<dbReference type="InterPro" id="IPR003593">
    <property type="entry name" value="AAA+_ATPase"/>
</dbReference>
<dbReference type="GO" id="GO:0015833">
    <property type="term" value="P:peptide transport"/>
    <property type="evidence" value="ECO:0007669"/>
    <property type="project" value="InterPro"/>
</dbReference>
<dbReference type="NCBIfam" id="NF007739">
    <property type="entry name" value="PRK10419.1"/>
    <property type="match status" value="2"/>
</dbReference>
<evidence type="ECO:0000256" key="3">
    <source>
        <dbReference type="ARBA" id="ARBA00022448"/>
    </source>
</evidence>
<keyword evidence="4" id="KW-1003">Cell membrane</keyword>
<organism evidence="11 12">
    <name type="scientific">Paraburkholderia silvatlantica</name>
    <dbReference type="NCBI Taxonomy" id="321895"/>
    <lineage>
        <taxon>Bacteria</taxon>
        <taxon>Pseudomonadati</taxon>
        <taxon>Pseudomonadota</taxon>
        <taxon>Betaproteobacteria</taxon>
        <taxon>Burkholderiales</taxon>
        <taxon>Burkholderiaceae</taxon>
        <taxon>Paraburkholderia</taxon>
    </lineage>
</organism>
<dbReference type="InterPro" id="IPR017871">
    <property type="entry name" value="ABC_transporter-like_CS"/>
</dbReference>
<gene>
    <name evidence="11" type="ORF">C7410_11522</name>
</gene>
<accession>A0A2V4T6L3</accession>
<dbReference type="SUPFAM" id="SSF52540">
    <property type="entry name" value="P-loop containing nucleoside triphosphate hydrolases"/>
    <property type="match status" value="2"/>
</dbReference>
<protein>
    <submittedName>
        <fullName evidence="11">Peptide/nickel transport system ATP-binding protein</fullName>
    </submittedName>
</protein>
<dbReference type="InterPro" id="IPR013563">
    <property type="entry name" value="Oligopep_ABC_C"/>
</dbReference>
<dbReference type="Gene3D" id="3.40.50.300">
    <property type="entry name" value="P-loop containing nucleotide triphosphate hydrolases"/>
    <property type="match status" value="2"/>
</dbReference>
<dbReference type="CDD" id="cd03257">
    <property type="entry name" value="ABC_NikE_OppD_transporters"/>
    <property type="match status" value="2"/>
</dbReference>
<name>A0A2V4T6L3_9BURK</name>
<keyword evidence="8" id="KW-1278">Translocase</keyword>
<comment type="subcellular location">
    <subcellularLocation>
        <location evidence="1">Cell inner membrane</location>
        <topology evidence="1">Peripheral membrane protein</topology>
    </subcellularLocation>
</comment>
<dbReference type="PROSITE" id="PS50893">
    <property type="entry name" value="ABC_TRANSPORTER_2"/>
    <property type="match status" value="2"/>
</dbReference>